<comment type="caution">
    <text evidence="3">The sequence shown here is derived from an EMBL/GenBank/DDBJ whole genome shotgun (WGS) entry which is preliminary data.</text>
</comment>
<accession>A0A059NVE7</accession>
<dbReference type="EMBL" id="CCDI010000001">
    <property type="protein sequence ID" value="CDQ23279.1"/>
    <property type="molecule type" value="Genomic_DNA"/>
</dbReference>
<dbReference type="RefSeq" id="WP_231622347.1">
    <property type="nucleotide sequence ID" value="NZ_CCDI010000001.1"/>
</dbReference>
<dbReference type="InterPro" id="IPR023631">
    <property type="entry name" value="Amidase_dom"/>
</dbReference>
<sequence length="469" mass="51645">MKGEMVLEIREIHQYDAVALKEKIERQELKVTEIINHYKAVIDRKNPDLNAVVHFINEPLNEQGYFRGLPFLIKDLNAVQGHPLSYGSKIMEGFEASWDDEIVKRFRRGGFTFIGKSNTPEFGFTPATESVHLGFTKNPWNFMYSPGGSSGGAAAAVAAGMVPLAHASDGGGSIRIPASNCGLFGLKPTRGRTPFSMHLNSLAVSHGVTKSVRDSAALLDILEGPQKGDLFATPAAGGPYAHKSHRDLDSLKIAYLADFGERMPISGDVQDAIMETAKLCESLGHEVEIAYPDLDLNRFMEAFVTVWVVGGALAVKGAARMTGRILNEKSVEKMLSTLIGKAEGYTALEYEQARMFLATESVKFHEFFDHYDVLLHPVNSKSALPLGCYNGEENTIEEILAVSAQYAHLTPVANVTGNPAMSVPLYWNKENVPIGSHFTGRFGDEETLLKLASQLEEARPWWHKYEEIQ</sequence>
<dbReference type="PROSITE" id="PS00571">
    <property type="entry name" value="AMIDASES"/>
    <property type="match status" value="1"/>
</dbReference>
<keyword evidence="3" id="KW-0378">Hydrolase</keyword>
<name>A0A059NVE7_9BACI</name>
<reference evidence="4" key="1">
    <citation type="submission" date="2014-03" db="EMBL/GenBank/DDBJ databases">
        <authorList>
            <person name="Urmite Genomes U."/>
        </authorList>
    </citation>
    <scope>NUCLEOTIDE SEQUENCE [LARGE SCALE GENOMIC DNA]</scope>
    <source>
        <strain evidence="4">HD-03</strain>
    </source>
</reference>
<keyword evidence="4" id="KW-1185">Reference proteome</keyword>
<dbReference type="InterPro" id="IPR000120">
    <property type="entry name" value="Amidase"/>
</dbReference>
<evidence type="ECO:0000313" key="4">
    <source>
        <dbReference type="Proteomes" id="UP000028868"/>
    </source>
</evidence>
<evidence type="ECO:0000313" key="3">
    <source>
        <dbReference type="EMBL" id="CDQ23279.1"/>
    </source>
</evidence>
<dbReference type="PANTHER" id="PTHR11895">
    <property type="entry name" value="TRANSAMIDASE"/>
    <property type="match status" value="1"/>
</dbReference>
<dbReference type="PANTHER" id="PTHR11895:SF7">
    <property type="entry name" value="GLUTAMYL-TRNA(GLN) AMIDOTRANSFERASE SUBUNIT A, MITOCHONDRIAL"/>
    <property type="match status" value="1"/>
</dbReference>
<dbReference type="Gene3D" id="3.90.1300.10">
    <property type="entry name" value="Amidase signature (AS) domain"/>
    <property type="match status" value="1"/>
</dbReference>
<dbReference type="InterPro" id="IPR036928">
    <property type="entry name" value="AS_sf"/>
</dbReference>
<reference evidence="3 4" key="2">
    <citation type="submission" date="2014-05" db="EMBL/GenBank/DDBJ databases">
        <title>Draft genome sequence of Halobacillus karajensis HK-03.</title>
        <authorList>
            <person name="Khelaifia S."/>
            <person name="Croce O."/>
            <person name="Lagier J.C."/>
            <person name="Raoult D."/>
        </authorList>
    </citation>
    <scope>NUCLEOTIDE SEQUENCE [LARGE SCALE GENOMIC DNA]</scope>
    <source>
        <strain evidence="3 4">HD-03</strain>
    </source>
</reference>
<protein>
    <submittedName>
        <fullName evidence="3">6-aminohexanoate-cyclic-dimer hydrolase</fullName>
    </submittedName>
</protein>
<gene>
    <name evidence="3" type="primary">nylA</name>
    <name evidence="3" type="ORF">BN983_01502</name>
</gene>
<dbReference type="SUPFAM" id="SSF75304">
    <property type="entry name" value="Amidase signature (AS) enzymes"/>
    <property type="match status" value="1"/>
</dbReference>
<organism evidence="3 4">
    <name type="scientific">Halobacillus karajensis</name>
    <dbReference type="NCBI Taxonomy" id="195088"/>
    <lineage>
        <taxon>Bacteria</taxon>
        <taxon>Bacillati</taxon>
        <taxon>Bacillota</taxon>
        <taxon>Bacilli</taxon>
        <taxon>Bacillales</taxon>
        <taxon>Bacillaceae</taxon>
        <taxon>Halobacillus</taxon>
    </lineage>
</organism>
<dbReference type="Proteomes" id="UP000028868">
    <property type="component" value="Unassembled WGS sequence"/>
</dbReference>
<feature type="domain" description="Amidase" evidence="2">
    <location>
        <begin position="61"/>
        <end position="449"/>
    </location>
</feature>
<comment type="similarity">
    <text evidence="1">Belongs to the amidase family.</text>
</comment>
<dbReference type="GO" id="GO:0016787">
    <property type="term" value="F:hydrolase activity"/>
    <property type="evidence" value="ECO:0007669"/>
    <property type="project" value="UniProtKB-KW"/>
</dbReference>
<dbReference type="InterPro" id="IPR020556">
    <property type="entry name" value="Amidase_CS"/>
</dbReference>
<evidence type="ECO:0000256" key="1">
    <source>
        <dbReference type="ARBA" id="ARBA00009199"/>
    </source>
</evidence>
<dbReference type="AlphaFoldDB" id="A0A059NVE7"/>
<proteinExistence type="inferred from homology"/>
<evidence type="ECO:0000259" key="2">
    <source>
        <dbReference type="Pfam" id="PF01425"/>
    </source>
</evidence>
<dbReference type="Pfam" id="PF01425">
    <property type="entry name" value="Amidase"/>
    <property type="match status" value="1"/>
</dbReference>